<dbReference type="AlphaFoldDB" id="A0A9N7Y805"/>
<keyword evidence="2" id="KW-1185">Reference proteome</keyword>
<gene>
    <name evidence="1" type="ORF">PLEPLA_LOCUS2403</name>
</gene>
<evidence type="ECO:0000313" key="1">
    <source>
        <dbReference type="EMBL" id="CAB1414694.1"/>
    </source>
</evidence>
<evidence type="ECO:0000313" key="2">
    <source>
        <dbReference type="Proteomes" id="UP001153269"/>
    </source>
</evidence>
<organism evidence="1 2">
    <name type="scientific">Pleuronectes platessa</name>
    <name type="common">European plaice</name>
    <dbReference type="NCBI Taxonomy" id="8262"/>
    <lineage>
        <taxon>Eukaryota</taxon>
        <taxon>Metazoa</taxon>
        <taxon>Chordata</taxon>
        <taxon>Craniata</taxon>
        <taxon>Vertebrata</taxon>
        <taxon>Euteleostomi</taxon>
        <taxon>Actinopterygii</taxon>
        <taxon>Neopterygii</taxon>
        <taxon>Teleostei</taxon>
        <taxon>Neoteleostei</taxon>
        <taxon>Acanthomorphata</taxon>
        <taxon>Carangaria</taxon>
        <taxon>Pleuronectiformes</taxon>
        <taxon>Pleuronectoidei</taxon>
        <taxon>Pleuronectidae</taxon>
        <taxon>Pleuronectes</taxon>
    </lineage>
</organism>
<comment type="caution">
    <text evidence="1">The sequence shown here is derived from an EMBL/GenBank/DDBJ whole genome shotgun (WGS) entry which is preliminary data.</text>
</comment>
<proteinExistence type="predicted"/>
<sequence>MPSQIEIANSLHHPDIFQLAAHKGQPPHLKAEAGGAGGAAVVTTGILAASTASYQCIINSECRVLRKQRYGLRVRSLATPPSLSANRRERLVFGIKIQGQASVTATVSRAAPRQGAQSVAPPSQGITESRDRDKVFVAVKTNMLAKLWEFTYSRHREVLSSEV</sequence>
<dbReference type="Proteomes" id="UP001153269">
    <property type="component" value="Unassembled WGS sequence"/>
</dbReference>
<accession>A0A9N7Y805</accession>
<name>A0A9N7Y805_PLEPL</name>
<reference evidence="1" key="1">
    <citation type="submission" date="2020-03" db="EMBL/GenBank/DDBJ databases">
        <authorList>
            <person name="Weist P."/>
        </authorList>
    </citation>
    <scope>NUCLEOTIDE SEQUENCE</scope>
</reference>
<protein>
    <submittedName>
        <fullName evidence="1">Uncharacterized protein</fullName>
    </submittedName>
</protein>
<dbReference type="EMBL" id="CADEAL010000118">
    <property type="protein sequence ID" value="CAB1414694.1"/>
    <property type="molecule type" value="Genomic_DNA"/>
</dbReference>